<evidence type="ECO:0000313" key="2">
    <source>
        <dbReference type="Proteomes" id="UP000306319"/>
    </source>
</evidence>
<comment type="caution">
    <text evidence="1">The sequence shown here is derived from an EMBL/GenBank/DDBJ whole genome shotgun (WGS) entry which is preliminary data.</text>
</comment>
<accession>A0AC61RKI6</accession>
<dbReference type="Proteomes" id="UP000306319">
    <property type="component" value="Unassembled WGS sequence"/>
</dbReference>
<dbReference type="EMBL" id="SRYB01000012">
    <property type="protein sequence ID" value="TGY78632.1"/>
    <property type="molecule type" value="Genomic_DNA"/>
</dbReference>
<gene>
    <name evidence="1" type="ORF">E5331_09955</name>
</gene>
<protein>
    <submittedName>
        <fullName evidence="1">Radical SAM protein</fullName>
    </submittedName>
</protein>
<evidence type="ECO:0000313" key="1">
    <source>
        <dbReference type="EMBL" id="TGY78632.1"/>
    </source>
</evidence>
<reference evidence="1" key="1">
    <citation type="submission" date="2019-04" db="EMBL/GenBank/DDBJ databases">
        <title>Microbes associate with the intestines of laboratory mice.</title>
        <authorList>
            <person name="Navarre W."/>
            <person name="Wong E."/>
            <person name="Huang K."/>
            <person name="Tropini C."/>
            <person name="Ng K."/>
            <person name="Yu B."/>
        </authorList>
    </citation>
    <scope>NUCLEOTIDE SEQUENCE</scope>
    <source>
        <strain evidence="1">NM04_E33</strain>
    </source>
</reference>
<keyword evidence="2" id="KW-1185">Reference proteome</keyword>
<sequence length="497" mass="56772">MIRLSSIILLNSNMFIHLSPKYAVRNERNCSYLIQSTRVIDRSSQTFDSFCILSFMGFILAHIGDFETEESLTRISSKLGISRNAVNNFITQLTENPECKNFMIDETHSVNLPPDLLVRSDLKVDVNVWESPEFDIASDYVIKRPEMPLSVNLMVTTQCTTDCAYCYANRSLLPLMDTDTILGLIDELYIGGVTNITLTGGDVFARKDWMIILKKLREYGYFPYLSTKTPIGRESIVTLKGLGYDEIQFSLDSCSEEILKKMVAAPNNYLDKVKNFLLNAEKLEMKVLIRSVLTRHNSNICTVKSLYDFLCGYGSVREWVLTPAFFSPYKQSEYKGLEVYNTDLKDIYDFIHQEGMKFYVGLNKITKEGYCLRRTERVEDFVISNQICLANTTSLSILANGKCSVCEMLYEDEDFILGDIHVNSVREIWNSPKATDLYSLSRDTINSDSPCYGCKVFTECRQGYGKRICYLDIRKTGKPLSFPDPRCPMAEKCDLIL</sequence>
<organism evidence="1 2">
    <name type="scientific">Lepagella muris</name>
    <dbReference type="NCBI Taxonomy" id="3032870"/>
    <lineage>
        <taxon>Bacteria</taxon>
        <taxon>Pseudomonadati</taxon>
        <taxon>Bacteroidota</taxon>
        <taxon>Bacteroidia</taxon>
        <taxon>Bacteroidales</taxon>
        <taxon>Muribaculaceae</taxon>
        <taxon>Lepagella</taxon>
    </lineage>
</organism>
<name>A0AC61RKI6_9BACT</name>
<proteinExistence type="predicted"/>